<reference evidence="1" key="2">
    <citation type="journal article" date="2015" name="Fish Shellfish Immunol.">
        <title>Early steps in the European eel (Anguilla anguilla)-Vibrio vulnificus interaction in the gills: Role of the RtxA13 toxin.</title>
        <authorList>
            <person name="Callol A."/>
            <person name="Pajuelo D."/>
            <person name="Ebbesson L."/>
            <person name="Teles M."/>
            <person name="MacKenzie S."/>
            <person name="Amaro C."/>
        </authorList>
    </citation>
    <scope>NUCLEOTIDE SEQUENCE</scope>
</reference>
<name>A0A0E9XWJ6_ANGAN</name>
<protein>
    <submittedName>
        <fullName evidence="1">Uncharacterized protein</fullName>
    </submittedName>
</protein>
<proteinExistence type="predicted"/>
<organism evidence="1">
    <name type="scientific">Anguilla anguilla</name>
    <name type="common">European freshwater eel</name>
    <name type="synonym">Muraena anguilla</name>
    <dbReference type="NCBI Taxonomy" id="7936"/>
    <lineage>
        <taxon>Eukaryota</taxon>
        <taxon>Metazoa</taxon>
        <taxon>Chordata</taxon>
        <taxon>Craniata</taxon>
        <taxon>Vertebrata</taxon>
        <taxon>Euteleostomi</taxon>
        <taxon>Actinopterygii</taxon>
        <taxon>Neopterygii</taxon>
        <taxon>Teleostei</taxon>
        <taxon>Anguilliformes</taxon>
        <taxon>Anguillidae</taxon>
        <taxon>Anguilla</taxon>
    </lineage>
</organism>
<dbReference type="EMBL" id="GBXM01001480">
    <property type="protein sequence ID" value="JAI07098.1"/>
    <property type="molecule type" value="Transcribed_RNA"/>
</dbReference>
<sequence length="69" mass="7721">MAVLSHLYQTAAKLTTNEYETADVFICDLQKGDRGEGGHHVTFFFSNAKANCCGVWIQSPIPEWLVFRG</sequence>
<dbReference type="AlphaFoldDB" id="A0A0E9XWJ6"/>
<evidence type="ECO:0000313" key="1">
    <source>
        <dbReference type="EMBL" id="JAI07098.1"/>
    </source>
</evidence>
<reference evidence="1" key="1">
    <citation type="submission" date="2014-11" db="EMBL/GenBank/DDBJ databases">
        <authorList>
            <person name="Amaro Gonzalez C."/>
        </authorList>
    </citation>
    <scope>NUCLEOTIDE SEQUENCE</scope>
</reference>
<accession>A0A0E9XWJ6</accession>